<feature type="region of interest" description="Disordered" evidence="1">
    <location>
        <begin position="1"/>
        <end position="24"/>
    </location>
</feature>
<dbReference type="STRING" id="448385.sce3130"/>
<dbReference type="Proteomes" id="UP000002139">
    <property type="component" value="Chromosome"/>
</dbReference>
<dbReference type="eggNOG" id="COG3291">
    <property type="taxonomic scope" value="Bacteria"/>
</dbReference>
<sequence length="685" mass="72462">MMSAPPHPTRARRPARARKPGRRARSRRAAAAALVAVAAGLGLAPSCFDSGTRWGERPEAPPPCTAGDVRCGAELVRCEETGAGLAWVTLDDCAARGLVCASVELGCRPCVPAAHSCREQDVVVCDADGSFGRVIDTCDTEAGEACRSGSCQQLCAVAELERSNVGCEYWAVDLDNARIDATGNAAAQQFAVVVSNPQPDVPNEIHIFQDDGAPGDAPAPVEIASALIAPLYLQVFKLGPREVDGSPEGEYNTGTHTALTRHAYKITSKFPIVAYQFNPLENANVFSNDASLLKPREALTYSPGAMATAYVVTGWPQTIAVTDDPDTNFDPQNPIDLRAFLTIVGTRENTTVQVTTKAKVVGGGPVPETPEGGSIEVKLGAFDVLNLESGGFNADFTGSIVKADQPIAVFTGSEASDAPHFEVLADRRCCADHLEDQLDPTRTAGKRFAVPHTPSRSLTVKEAGARIEAVPEPEYVRIVAASGKGAVIETTLPPPDDRITLPGLGEFREVTAWGDFMIESSEPVIVSQIMASQNATGVKQGLPGGDPSLIILPPIEQFRPDYVFLTPDKYAFDFISVVAPRSAVVRLDGATLGPDECEIAPADGLTEEQRGGGAPSFVVYRCQLSFAAIDPARQAPDNVLPGMQRDGVHWLTASAPVGLLVTGFDSFVSYGYAGGTELREIAPPD</sequence>
<dbReference type="AlphaFoldDB" id="A9GIN2"/>
<evidence type="ECO:0000313" key="4">
    <source>
        <dbReference type="Proteomes" id="UP000002139"/>
    </source>
</evidence>
<dbReference type="InterPro" id="IPR035234">
    <property type="entry name" value="IgGFc-bd_N"/>
</dbReference>
<dbReference type="KEGG" id="scl:sce3130"/>
<keyword evidence="4" id="KW-1185">Reference proteome</keyword>
<evidence type="ECO:0000259" key="2">
    <source>
        <dbReference type="Pfam" id="PF17517"/>
    </source>
</evidence>
<dbReference type="PANTHER" id="PTHR46534">
    <property type="entry name" value="IGGFC_BINDING DOMAIN-CONTAINING PROTEIN"/>
    <property type="match status" value="1"/>
</dbReference>
<protein>
    <submittedName>
        <fullName evidence="3">Secreted protein</fullName>
    </submittedName>
</protein>
<evidence type="ECO:0000313" key="3">
    <source>
        <dbReference type="EMBL" id="CAN93289.1"/>
    </source>
</evidence>
<evidence type="ECO:0000256" key="1">
    <source>
        <dbReference type="SAM" id="MobiDB-lite"/>
    </source>
</evidence>
<dbReference type="BioCyc" id="SCEL448385:SCE_RS16040-MONOMER"/>
<feature type="domain" description="IgGFc-binding protein N-terminal" evidence="2">
    <location>
        <begin position="304"/>
        <end position="663"/>
    </location>
</feature>
<organism evidence="3 4">
    <name type="scientific">Sorangium cellulosum (strain So ce56)</name>
    <name type="common">Polyangium cellulosum (strain So ce56)</name>
    <dbReference type="NCBI Taxonomy" id="448385"/>
    <lineage>
        <taxon>Bacteria</taxon>
        <taxon>Pseudomonadati</taxon>
        <taxon>Myxococcota</taxon>
        <taxon>Polyangia</taxon>
        <taxon>Polyangiales</taxon>
        <taxon>Polyangiaceae</taxon>
        <taxon>Sorangium</taxon>
    </lineage>
</organism>
<name>A9GIN2_SORC5</name>
<proteinExistence type="predicted"/>
<accession>A9GIN2</accession>
<dbReference type="PANTHER" id="PTHR46534:SF1">
    <property type="entry name" value="IGGFC-BINDING PROTEIN N-TERMINAL DOMAIN-CONTAINING PROTEIN"/>
    <property type="match status" value="1"/>
</dbReference>
<dbReference type="HOGENOM" id="CLU_403800_0_0_7"/>
<gene>
    <name evidence="3" type="ordered locus">sce3130</name>
</gene>
<dbReference type="EMBL" id="AM746676">
    <property type="protein sequence ID" value="CAN93289.1"/>
    <property type="molecule type" value="Genomic_DNA"/>
</dbReference>
<feature type="compositionally biased region" description="Basic residues" evidence="1">
    <location>
        <begin position="9"/>
        <end position="24"/>
    </location>
</feature>
<dbReference type="Pfam" id="PF17517">
    <property type="entry name" value="IgGFc_binding"/>
    <property type="match status" value="1"/>
</dbReference>
<reference evidence="3 4" key="1">
    <citation type="journal article" date="2007" name="Nat. Biotechnol.">
        <title>Complete genome sequence of the myxobacterium Sorangium cellulosum.</title>
        <authorList>
            <person name="Schneiker S."/>
            <person name="Perlova O."/>
            <person name="Kaiser O."/>
            <person name="Gerth K."/>
            <person name="Alici A."/>
            <person name="Altmeyer M.O."/>
            <person name="Bartels D."/>
            <person name="Bekel T."/>
            <person name="Beyer S."/>
            <person name="Bode E."/>
            <person name="Bode H.B."/>
            <person name="Bolten C.J."/>
            <person name="Choudhuri J.V."/>
            <person name="Doss S."/>
            <person name="Elnakady Y.A."/>
            <person name="Frank B."/>
            <person name="Gaigalat L."/>
            <person name="Goesmann A."/>
            <person name="Groeger C."/>
            <person name="Gross F."/>
            <person name="Jelsbak L."/>
            <person name="Jelsbak L."/>
            <person name="Kalinowski J."/>
            <person name="Kegler C."/>
            <person name="Knauber T."/>
            <person name="Konietzny S."/>
            <person name="Kopp M."/>
            <person name="Krause L."/>
            <person name="Krug D."/>
            <person name="Linke B."/>
            <person name="Mahmud T."/>
            <person name="Martinez-Arias R."/>
            <person name="McHardy A.C."/>
            <person name="Merai M."/>
            <person name="Meyer F."/>
            <person name="Mormann S."/>
            <person name="Munoz-Dorado J."/>
            <person name="Perez J."/>
            <person name="Pradella S."/>
            <person name="Rachid S."/>
            <person name="Raddatz G."/>
            <person name="Rosenau F."/>
            <person name="Rueckert C."/>
            <person name="Sasse F."/>
            <person name="Scharfe M."/>
            <person name="Schuster S.C."/>
            <person name="Suen G."/>
            <person name="Treuner-Lange A."/>
            <person name="Velicer G.J."/>
            <person name="Vorholter F.-J."/>
            <person name="Weissman K.J."/>
            <person name="Welch R.D."/>
            <person name="Wenzel S.C."/>
            <person name="Whitworth D.E."/>
            <person name="Wilhelm S."/>
            <person name="Wittmann C."/>
            <person name="Bloecker H."/>
            <person name="Puehler A."/>
            <person name="Mueller R."/>
        </authorList>
    </citation>
    <scope>NUCLEOTIDE SEQUENCE [LARGE SCALE GENOMIC DNA]</scope>
    <source>
        <strain evidence="4">So ce56</strain>
    </source>
</reference>